<proteinExistence type="predicted"/>
<feature type="transmembrane region" description="Helical" evidence="1">
    <location>
        <begin position="97"/>
        <end position="116"/>
    </location>
</feature>
<sequence>MNNLDKSPLPSDLIETRKQELLQMCLGATAGYIDAFGLIKFKIYLSFMSGNTTQSGNLLAKGNFTHAVLPLTAIFSFFMGVFLGTVASQIKNYKMQWMPFVPVIGGLVLFLLLAHFLAMGSWVSIVIIGTVMGYMNTAASKVGRQSINPDFVTGTLNNMAKHLALSLFNRYPSDTEAIWDTHTRRYILLFLVWASFIGGAIINTLVFQYWVNWSLLIPVLVLIILTLNGFRNASVVKDR</sequence>
<dbReference type="EMBL" id="FOGG01000041">
    <property type="protein sequence ID" value="SES19296.1"/>
    <property type="molecule type" value="Genomic_DNA"/>
</dbReference>
<name>A0A1H9VC14_9SPHI</name>
<dbReference type="InterPro" id="IPR010699">
    <property type="entry name" value="DUF1275"/>
</dbReference>
<protein>
    <submittedName>
        <fullName evidence="2">Uncharacterized membrane protein YoaK, UPF0700 family</fullName>
    </submittedName>
</protein>
<gene>
    <name evidence="2" type="ORF">SAMN04488023_1418</name>
</gene>
<evidence type="ECO:0000313" key="3">
    <source>
        <dbReference type="Proteomes" id="UP000199572"/>
    </source>
</evidence>
<keyword evidence="1" id="KW-0472">Membrane</keyword>
<dbReference type="Pfam" id="PF06912">
    <property type="entry name" value="DUF1275"/>
    <property type="match status" value="1"/>
</dbReference>
<dbReference type="OrthoDB" id="885342at2"/>
<accession>A0A1H9VC14</accession>
<dbReference type="RefSeq" id="WP_090888569.1">
    <property type="nucleotide sequence ID" value="NZ_FOGG01000041.1"/>
</dbReference>
<feature type="transmembrane region" description="Helical" evidence="1">
    <location>
        <begin position="186"/>
        <end position="207"/>
    </location>
</feature>
<dbReference type="Proteomes" id="UP000199572">
    <property type="component" value="Unassembled WGS sequence"/>
</dbReference>
<evidence type="ECO:0000256" key="1">
    <source>
        <dbReference type="SAM" id="Phobius"/>
    </source>
</evidence>
<keyword evidence="1" id="KW-1133">Transmembrane helix</keyword>
<evidence type="ECO:0000313" key="2">
    <source>
        <dbReference type="EMBL" id="SES19296.1"/>
    </source>
</evidence>
<dbReference type="PANTHER" id="PTHR37314">
    <property type="entry name" value="SLR0142 PROTEIN"/>
    <property type="match status" value="1"/>
</dbReference>
<feature type="transmembrane region" description="Helical" evidence="1">
    <location>
        <begin position="21"/>
        <end position="44"/>
    </location>
</feature>
<feature type="transmembrane region" description="Helical" evidence="1">
    <location>
        <begin position="64"/>
        <end position="85"/>
    </location>
</feature>
<organism evidence="2 3">
    <name type="scientific">Pedobacter rhizosphaerae</name>
    <dbReference type="NCBI Taxonomy" id="390241"/>
    <lineage>
        <taxon>Bacteria</taxon>
        <taxon>Pseudomonadati</taxon>
        <taxon>Bacteroidota</taxon>
        <taxon>Sphingobacteriia</taxon>
        <taxon>Sphingobacteriales</taxon>
        <taxon>Sphingobacteriaceae</taxon>
        <taxon>Pedobacter</taxon>
    </lineage>
</organism>
<dbReference type="PANTHER" id="PTHR37314:SF4">
    <property type="entry name" value="UPF0700 TRANSMEMBRANE PROTEIN YOAK"/>
    <property type="match status" value="1"/>
</dbReference>
<keyword evidence="1" id="KW-0812">Transmembrane</keyword>
<feature type="transmembrane region" description="Helical" evidence="1">
    <location>
        <begin position="122"/>
        <end position="139"/>
    </location>
</feature>
<feature type="transmembrane region" description="Helical" evidence="1">
    <location>
        <begin position="213"/>
        <end position="230"/>
    </location>
</feature>
<dbReference type="AlphaFoldDB" id="A0A1H9VC14"/>
<keyword evidence="3" id="KW-1185">Reference proteome</keyword>
<reference evidence="2 3" key="1">
    <citation type="submission" date="2016-10" db="EMBL/GenBank/DDBJ databases">
        <authorList>
            <person name="de Groot N.N."/>
        </authorList>
    </citation>
    <scope>NUCLEOTIDE SEQUENCE [LARGE SCALE GENOMIC DNA]</scope>
    <source>
        <strain evidence="2 3">DSM 18610</strain>
    </source>
</reference>